<dbReference type="AlphaFoldDB" id="A0A1W2DAQ4"/>
<sequence>MPECLRSSRGIIAVLASGALVAAVGSAHAQALDATGAMLPEIEVRGRGWDQLRNPDELLEFALALVETTVLAAGIAFHPVNLATRRTRADFDAPRDLFVYALIGMIVGFLIMHHGYLIGFVLFGLGGLLRFKSVMVRLIRCA</sequence>
<reference evidence="3 4" key="1">
    <citation type="submission" date="2017-04" db="EMBL/GenBank/DDBJ databases">
        <authorList>
            <person name="Afonso C.L."/>
            <person name="Miller P.J."/>
            <person name="Scott M.A."/>
            <person name="Spackman E."/>
            <person name="Goraichik I."/>
            <person name="Dimitrov K.M."/>
            <person name="Suarez D.L."/>
            <person name="Swayne D.E."/>
        </authorList>
    </citation>
    <scope>NUCLEOTIDE SEQUENCE [LARGE SCALE GENOMIC DNA]</scope>
    <source>
        <strain evidence="3 4">CGMCC 1.12644</strain>
    </source>
</reference>
<keyword evidence="2" id="KW-0732">Signal</keyword>
<keyword evidence="1" id="KW-0472">Membrane</keyword>
<organism evidence="3 4">
    <name type="scientific">Primorskyibacter flagellatus</name>
    <dbReference type="NCBI Taxonomy" id="1387277"/>
    <lineage>
        <taxon>Bacteria</taxon>
        <taxon>Pseudomonadati</taxon>
        <taxon>Pseudomonadota</taxon>
        <taxon>Alphaproteobacteria</taxon>
        <taxon>Rhodobacterales</taxon>
        <taxon>Roseobacteraceae</taxon>
        <taxon>Primorskyibacter</taxon>
    </lineage>
</organism>
<keyword evidence="4" id="KW-1185">Reference proteome</keyword>
<feature type="chain" id="PRO_5012619338" evidence="2">
    <location>
        <begin position="30"/>
        <end position="142"/>
    </location>
</feature>
<dbReference type="Proteomes" id="UP000192330">
    <property type="component" value="Unassembled WGS sequence"/>
</dbReference>
<keyword evidence="1" id="KW-0812">Transmembrane</keyword>
<evidence type="ECO:0000313" key="3">
    <source>
        <dbReference type="EMBL" id="SMC94589.1"/>
    </source>
</evidence>
<accession>A0A1W2DAQ4</accession>
<name>A0A1W2DAQ4_9RHOB</name>
<feature type="transmembrane region" description="Helical" evidence="1">
    <location>
        <begin position="58"/>
        <end position="77"/>
    </location>
</feature>
<evidence type="ECO:0000256" key="1">
    <source>
        <dbReference type="SAM" id="Phobius"/>
    </source>
</evidence>
<dbReference type="STRING" id="1387277.SAMN06295998_11252"/>
<feature type="signal peptide" evidence="2">
    <location>
        <begin position="1"/>
        <end position="29"/>
    </location>
</feature>
<dbReference type="EMBL" id="FWYD01000012">
    <property type="protein sequence ID" value="SMC94589.1"/>
    <property type="molecule type" value="Genomic_DNA"/>
</dbReference>
<protein>
    <submittedName>
        <fullName evidence="3">Uncharacterized protein</fullName>
    </submittedName>
</protein>
<evidence type="ECO:0000256" key="2">
    <source>
        <dbReference type="SAM" id="SignalP"/>
    </source>
</evidence>
<gene>
    <name evidence="3" type="ORF">SAMN06295998_11252</name>
</gene>
<feature type="transmembrane region" description="Helical" evidence="1">
    <location>
        <begin position="97"/>
        <end position="125"/>
    </location>
</feature>
<proteinExistence type="predicted"/>
<keyword evidence="1" id="KW-1133">Transmembrane helix</keyword>
<evidence type="ECO:0000313" key="4">
    <source>
        <dbReference type="Proteomes" id="UP000192330"/>
    </source>
</evidence>